<proteinExistence type="predicted"/>
<dbReference type="InterPro" id="IPR045584">
    <property type="entry name" value="Pilin-like"/>
</dbReference>
<comment type="caution">
    <text evidence="1">The sequence shown here is derived from an EMBL/GenBank/DDBJ whole genome shotgun (WGS) entry which is preliminary data.</text>
</comment>
<dbReference type="EMBL" id="JACHGW010000003">
    <property type="protein sequence ID" value="MBB6051249.1"/>
    <property type="molecule type" value="Genomic_DNA"/>
</dbReference>
<dbReference type="PANTHER" id="PTHR30093">
    <property type="entry name" value="GENERAL SECRETION PATHWAY PROTEIN G"/>
    <property type="match status" value="1"/>
</dbReference>
<evidence type="ECO:0000313" key="2">
    <source>
        <dbReference type="Proteomes" id="UP000520814"/>
    </source>
</evidence>
<reference evidence="1 2" key="1">
    <citation type="submission" date="2020-08" db="EMBL/GenBank/DDBJ databases">
        <title>Genomic Encyclopedia of Type Strains, Phase IV (KMG-IV): sequencing the most valuable type-strain genomes for metagenomic binning, comparative biology and taxonomic classification.</title>
        <authorList>
            <person name="Goeker M."/>
        </authorList>
    </citation>
    <scope>NUCLEOTIDE SEQUENCE [LARGE SCALE GENOMIC DNA]</scope>
    <source>
        <strain evidence="1 2">DSM 23562</strain>
    </source>
</reference>
<keyword evidence="2" id="KW-1185">Reference proteome</keyword>
<dbReference type="InterPro" id="IPR012902">
    <property type="entry name" value="N_methyl_site"/>
</dbReference>
<name>A0A7W9SS95_ARMRO</name>
<dbReference type="InterPro" id="IPR027558">
    <property type="entry name" value="Pre_pil_HX9DG_C"/>
</dbReference>
<organism evidence="1 2">
    <name type="scientific">Armatimonas rosea</name>
    <dbReference type="NCBI Taxonomy" id="685828"/>
    <lineage>
        <taxon>Bacteria</taxon>
        <taxon>Bacillati</taxon>
        <taxon>Armatimonadota</taxon>
        <taxon>Armatimonadia</taxon>
        <taxon>Armatimonadales</taxon>
        <taxon>Armatimonadaceae</taxon>
        <taxon>Armatimonas</taxon>
    </lineage>
</organism>
<dbReference type="NCBIfam" id="TIGR04294">
    <property type="entry name" value="pre_pil_HX9DG"/>
    <property type="match status" value="1"/>
</dbReference>
<dbReference type="Pfam" id="PF07963">
    <property type="entry name" value="N_methyl"/>
    <property type="match status" value="1"/>
</dbReference>
<dbReference type="AlphaFoldDB" id="A0A7W9SS95"/>
<dbReference type="Gene3D" id="3.30.700.10">
    <property type="entry name" value="Glycoprotein, Type 4 Pilin"/>
    <property type="match status" value="1"/>
</dbReference>
<dbReference type="SUPFAM" id="SSF54523">
    <property type="entry name" value="Pili subunits"/>
    <property type="match status" value="1"/>
</dbReference>
<dbReference type="Proteomes" id="UP000520814">
    <property type="component" value="Unassembled WGS sequence"/>
</dbReference>
<dbReference type="RefSeq" id="WP_184197861.1">
    <property type="nucleotide sequence ID" value="NZ_JACHGW010000003.1"/>
</dbReference>
<sequence length="264" mass="28632">MKNRAFTLIELLVVIAIIAILAAILFPVFAQARAKARQIACLSNQKEIGTAFMMYVQDYDETFPFSDYGPSGGADYMVWPFLVEPYIKGGVQGTTNKNQKKSIFVCPDNGAATPDSFFTGFAAARGLLNYNVNRYLMEANRNNQGLNAGLTVQSMAAIEAPASLVMVCEALGTLPEIQGRDNRYTTASDQHNAGYMNARTRHSGGANFTFADGHSKWFKAPQNYQARSLNGVIWTKCDGPLGANGAGWFQPLSGTLPTTNAACQ</sequence>
<evidence type="ECO:0000313" key="1">
    <source>
        <dbReference type="EMBL" id="MBB6051249.1"/>
    </source>
</evidence>
<gene>
    <name evidence="1" type="ORF">HNQ39_003059</name>
</gene>
<accession>A0A7W9SS95</accession>
<dbReference type="NCBIfam" id="TIGR02532">
    <property type="entry name" value="IV_pilin_GFxxxE"/>
    <property type="match status" value="1"/>
</dbReference>
<protein>
    <submittedName>
        <fullName evidence="1">Prepilin-type N-terminal cleavage/methylation domain-containing protein/prepilin-type processing-associated H-X9-DG protein</fullName>
    </submittedName>
</protein>